<protein>
    <recommendedName>
        <fullName evidence="4 5">Small ribosomal subunit protein uS8</fullName>
    </recommendedName>
</protein>
<keyword evidence="5" id="KW-0694">RNA-binding</keyword>
<dbReference type="SUPFAM" id="SSF56047">
    <property type="entry name" value="Ribosomal protein S8"/>
    <property type="match status" value="1"/>
</dbReference>
<dbReference type="InterPro" id="IPR000630">
    <property type="entry name" value="Ribosomal_uS8"/>
</dbReference>
<dbReference type="GO" id="GO:1990904">
    <property type="term" value="C:ribonucleoprotein complex"/>
    <property type="evidence" value="ECO:0007669"/>
    <property type="project" value="UniProtKB-KW"/>
</dbReference>
<dbReference type="InterPro" id="IPR035987">
    <property type="entry name" value="Ribosomal_uS8_sf"/>
</dbReference>
<dbReference type="Pfam" id="PF00410">
    <property type="entry name" value="Ribosomal_S8"/>
    <property type="match status" value="1"/>
</dbReference>
<sequence length="130" mass="14287">MTIDPLSQLITQIRNAQAVGKKETVSPYSKLKEAILLILKKRNYIANYKIICEDNKKNISVSLKYNGKQPAILALKQISKQGRRKYVSCVRIPRPAGGFGLVILSTSKGVLASDEAKKIGVGGEVLFEVN</sequence>
<accession>A0A2G9YQN6</accession>
<dbReference type="NCBIfam" id="NF001109">
    <property type="entry name" value="PRK00136.1"/>
    <property type="match status" value="1"/>
</dbReference>
<dbReference type="PROSITE" id="PS00053">
    <property type="entry name" value="RIBOSOMAL_S8"/>
    <property type="match status" value="1"/>
</dbReference>
<name>A0A2G9YQN6_9BACT</name>
<dbReference type="Gene3D" id="3.30.1490.10">
    <property type="match status" value="1"/>
</dbReference>
<dbReference type="GO" id="GO:0005737">
    <property type="term" value="C:cytoplasm"/>
    <property type="evidence" value="ECO:0007669"/>
    <property type="project" value="UniProtKB-ARBA"/>
</dbReference>
<dbReference type="GO" id="GO:0005840">
    <property type="term" value="C:ribosome"/>
    <property type="evidence" value="ECO:0007669"/>
    <property type="project" value="UniProtKB-KW"/>
</dbReference>
<dbReference type="HAMAP" id="MF_01302_B">
    <property type="entry name" value="Ribosomal_uS8_B"/>
    <property type="match status" value="1"/>
</dbReference>
<evidence type="ECO:0000256" key="2">
    <source>
        <dbReference type="ARBA" id="ARBA00022980"/>
    </source>
</evidence>
<evidence type="ECO:0000256" key="1">
    <source>
        <dbReference type="ARBA" id="ARBA00006471"/>
    </source>
</evidence>
<keyword evidence="5" id="KW-0699">rRNA-binding</keyword>
<comment type="function">
    <text evidence="5">One of the primary rRNA binding proteins, it binds directly to 16S rRNA central domain where it helps coordinate assembly of the platform of the 30S subunit.</text>
</comment>
<dbReference type="AlphaFoldDB" id="A0A2G9YQN6"/>
<organism evidence="7 8">
    <name type="scientific">Candidatus Nealsonbacteria bacterium CG23_combo_of_CG06-09_8_20_14_all_40_13</name>
    <dbReference type="NCBI Taxonomy" id="1974724"/>
    <lineage>
        <taxon>Bacteria</taxon>
        <taxon>Candidatus Nealsoniibacteriota</taxon>
    </lineage>
</organism>
<comment type="caution">
    <text evidence="7">The sequence shown here is derived from an EMBL/GenBank/DDBJ whole genome shotgun (WGS) entry which is preliminary data.</text>
</comment>
<keyword evidence="3 5" id="KW-0687">Ribonucleoprotein</keyword>
<comment type="subunit">
    <text evidence="5">Part of the 30S ribosomal subunit. Contacts proteins S5 and S12.</text>
</comment>
<dbReference type="GO" id="GO:0006412">
    <property type="term" value="P:translation"/>
    <property type="evidence" value="ECO:0007669"/>
    <property type="project" value="UniProtKB-UniRule"/>
</dbReference>
<dbReference type="Proteomes" id="UP000231567">
    <property type="component" value="Unassembled WGS sequence"/>
</dbReference>
<dbReference type="GO" id="GO:0003735">
    <property type="term" value="F:structural constituent of ribosome"/>
    <property type="evidence" value="ECO:0007669"/>
    <property type="project" value="InterPro"/>
</dbReference>
<dbReference type="EMBL" id="PCRM01000033">
    <property type="protein sequence ID" value="PIP21579.1"/>
    <property type="molecule type" value="Genomic_DNA"/>
</dbReference>
<evidence type="ECO:0000256" key="3">
    <source>
        <dbReference type="ARBA" id="ARBA00023274"/>
    </source>
</evidence>
<reference evidence="7 8" key="1">
    <citation type="submission" date="2017-09" db="EMBL/GenBank/DDBJ databases">
        <title>Depth-based differentiation of microbial function through sediment-hosted aquifers and enrichment of novel symbionts in the deep terrestrial subsurface.</title>
        <authorList>
            <person name="Probst A.J."/>
            <person name="Ladd B."/>
            <person name="Jarett J.K."/>
            <person name="Geller-Mcgrath D.E."/>
            <person name="Sieber C.M."/>
            <person name="Emerson J.B."/>
            <person name="Anantharaman K."/>
            <person name="Thomas B.C."/>
            <person name="Malmstrom R."/>
            <person name="Stieglmeier M."/>
            <person name="Klingl A."/>
            <person name="Woyke T."/>
            <person name="Ryan C.M."/>
            <person name="Banfield J.F."/>
        </authorList>
    </citation>
    <scope>NUCLEOTIDE SEQUENCE [LARGE SCALE GENOMIC DNA]</scope>
    <source>
        <strain evidence="7">CG23_combo_of_CG06-09_8_20_14_all_40_13</strain>
    </source>
</reference>
<dbReference type="Gene3D" id="3.30.1370.30">
    <property type="match status" value="1"/>
</dbReference>
<evidence type="ECO:0000256" key="5">
    <source>
        <dbReference type="HAMAP-Rule" id="MF_01302"/>
    </source>
</evidence>
<gene>
    <name evidence="5" type="primary">rpsH</name>
    <name evidence="7" type="ORF">COX39_02235</name>
</gene>
<evidence type="ECO:0000313" key="7">
    <source>
        <dbReference type="EMBL" id="PIP21579.1"/>
    </source>
</evidence>
<comment type="similarity">
    <text evidence="1 5 6">Belongs to the universal ribosomal protein uS8 family.</text>
</comment>
<keyword evidence="2 5" id="KW-0689">Ribosomal protein</keyword>
<evidence type="ECO:0000256" key="6">
    <source>
        <dbReference type="RuleBase" id="RU003660"/>
    </source>
</evidence>
<dbReference type="FunFam" id="3.30.1490.10:FF:000001">
    <property type="entry name" value="30S ribosomal protein S8"/>
    <property type="match status" value="1"/>
</dbReference>
<dbReference type="PANTHER" id="PTHR11758">
    <property type="entry name" value="40S RIBOSOMAL PROTEIN S15A"/>
    <property type="match status" value="1"/>
</dbReference>
<evidence type="ECO:0000256" key="4">
    <source>
        <dbReference type="ARBA" id="ARBA00035258"/>
    </source>
</evidence>
<dbReference type="GO" id="GO:0019843">
    <property type="term" value="F:rRNA binding"/>
    <property type="evidence" value="ECO:0007669"/>
    <property type="project" value="UniProtKB-UniRule"/>
</dbReference>
<evidence type="ECO:0000313" key="8">
    <source>
        <dbReference type="Proteomes" id="UP000231567"/>
    </source>
</evidence>
<dbReference type="InterPro" id="IPR047863">
    <property type="entry name" value="Ribosomal_uS8_CS"/>
</dbReference>
<proteinExistence type="inferred from homology"/>